<dbReference type="InterPro" id="IPR015883">
    <property type="entry name" value="Glyco_hydro_20_cat"/>
</dbReference>
<evidence type="ECO:0000256" key="3">
    <source>
        <dbReference type="ARBA" id="ARBA00012663"/>
    </source>
</evidence>
<sequence length="499" mass="58297">MHSECTEWTARSRNRIIFVSILSILFVFFIYQNMEDPEILQASPRMINFKPKPVFSQRIVHLDLKGAPPKPSFYDKLFPLLKEIGITSVLMEYEDMFPYWGKLSMLKTKNAYDSHTIAHIQNLAHKNSLEIIPLVQTFGHMEFVLKHSEFSSLREVPEKTDTICPSDENSIQLIHEMLAQIRQLHPNVSSIHIGADEAWNIAKDERCFQKLHKIFHNSEERLKLSHISRVAKYAKDELKFDRVYGWNDMFSSIDSELLKEYDLGRLLVPVVWGYAPDVTIDGYFPYGMFQRYSQVFPNILFASAFKGANGINETFMDIDRYFSNLFSYHRLFSIFHQELQNRVSGIVFTGWQRYFHTAPLCELMPVGMPSLINEALYELDPTSTPSVQRQRLLNFLKCESVQPVQPINYHGHVYHPPNEIIFKQCHFLGSDVENLRLLKWKINIDGILTHETRLELQSLTEKIKSLLLKDFYEDAVNEWIVQNLNPQTIIQKFVPQTIL</sequence>
<dbReference type="InterPro" id="IPR038901">
    <property type="entry name" value="HEXDC-like"/>
</dbReference>
<dbReference type="Proteomes" id="UP000887540">
    <property type="component" value="Unplaced"/>
</dbReference>
<reference evidence="8" key="1">
    <citation type="submission" date="2022-11" db="UniProtKB">
        <authorList>
            <consortium name="WormBaseParasite"/>
        </authorList>
    </citation>
    <scope>IDENTIFICATION</scope>
</reference>
<comment type="catalytic activity">
    <reaction evidence="1">
        <text>Hydrolysis of terminal non-reducing N-acetyl-D-hexosamine residues in N-acetyl-beta-D-hexosaminides.</text>
        <dbReference type="EC" id="3.2.1.52"/>
    </reaction>
</comment>
<keyword evidence="5" id="KW-0812">Transmembrane</keyword>
<accession>A0A914CZE2</accession>
<evidence type="ECO:0000256" key="2">
    <source>
        <dbReference type="ARBA" id="ARBA00006285"/>
    </source>
</evidence>
<evidence type="ECO:0000313" key="8">
    <source>
        <dbReference type="WBParaSite" id="ACRNAN_scaffold1672.g17403.t1"/>
    </source>
</evidence>
<organism evidence="7 8">
    <name type="scientific">Acrobeloides nanus</name>
    <dbReference type="NCBI Taxonomy" id="290746"/>
    <lineage>
        <taxon>Eukaryota</taxon>
        <taxon>Metazoa</taxon>
        <taxon>Ecdysozoa</taxon>
        <taxon>Nematoda</taxon>
        <taxon>Chromadorea</taxon>
        <taxon>Rhabditida</taxon>
        <taxon>Tylenchina</taxon>
        <taxon>Cephalobomorpha</taxon>
        <taxon>Cephaloboidea</taxon>
        <taxon>Cephalobidae</taxon>
        <taxon>Acrobeloides</taxon>
    </lineage>
</organism>
<protein>
    <recommendedName>
        <fullName evidence="3">beta-N-acetylhexosaminidase</fullName>
        <ecNumber evidence="3">3.2.1.52</ecNumber>
    </recommendedName>
</protein>
<dbReference type="SUPFAM" id="SSF51445">
    <property type="entry name" value="(Trans)glycosidases"/>
    <property type="match status" value="1"/>
</dbReference>
<evidence type="ECO:0000256" key="1">
    <source>
        <dbReference type="ARBA" id="ARBA00001231"/>
    </source>
</evidence>
<feature type="transmembrane region" description="Helical" evidence="5">
    <location>
        <begin position="16"/>
        <end position="34"/>
    </location>
</feature>
<dbReference type="AlphaFoldDB" id="A0A914CZE2"/>
<dbReference type="Pfam" id="PF00728">
    <property type="entry name" value="Glyco_hydro_20"/>
    <property type="match status" value="1"/>
</dbReference>
<evidence type="ECO:0000259" key="6">
    <source>
        <dbReference type="Pfam" id="PF00728"/>
    </source>
</evidence>
<feature type="domain" description="Glycoside hydrolase family 20 catalytic" evidence="6">
    <location>
        <begin position="79"/>
        <end position="254"/>
    </location>
</feature>
<name>A0A914CZE2_9BILA</name>
<dbReference type="PANTHER" id="PTHR21040:SF12">
    <property type="entry name" value="BETA-N-ACETYLHEXOSAMINIDASE"/>
    <property type="match status" value="1"/>
</dbReference>
<evidence type="ECO:0000256" key="5">
    <source>
        <dbReference type="SAM" id="Phobius"/>
    </source>
</evidence>
<dbReference type="InterPro" id="IPR017853">
    <property type="entry name" value="GH"/>
</dbReference>
<dbReference type="WBParaSite" id="ACRNAN_scaffold1672.g17403.t1">
    <property type="protein sequence ID" value="ACRNAN_scaffold1672.g17403.t1"/>
    <property type="gene ID" value="ACRNAN_scaffold1672.g17403"/>
</dbReference>
<keyword evidence="7" id="KW-1185">Reference proteome</keyword>
<dbReference type="EC" id="3.2.1.52" evidence="3"/>
<dbReference type="PANTHER" id="PTHR21040">
    <property type="entry name" value="BCDNA.GH04120"/>
    <property type="match status" value="1"/>
</dbReference>
<evidence type="ECO:0000256" key="4">
    <source>
        <dbReference type="ARBA" id="ARBA00022801"/>
    </source>
</evidence>
<keyword evidence="5" id="KW-0472">Membrane</keyword>
<keyword evidence="4" id="KW-0378">Hydrolase</keyword>
<evidence type="ECO:0000313" key="7">
    <source>
        <dbReference type="Proteomes" id="UP000887540"/>
    </source>
</evidence>
<dbReference type="Gene3D" id="3.20.20.80">
    <property type="entry name" value="Glycosidases"/>
    <property type="match status" value="1"/>
</dbReference>
<dbReference type="GO" id="GO:0004563">
    <property type="term" value="F:beta-N-acetylhexosaminidase activity"/>
    <property type="evidence" value="ECO:0007669"/>
    <property type="project" value="UniProtKB-EC"/>
</dbReference>
<comment type="similarity">
    <text evidence="2">Belongs to the glycosyl hydrolase 20 family.</text>
</comment>
<proteinExistence type="inferred from homology"/>
<dbReference type="GO" id="GO:0005975">
    <property type="term" value="P:carbohydrate metabolic process"/>
    <property type="evidence" value="ECO:0007669"/>
    <property type="project" value="InterPro"/>
</dbReference>
<keyword evidence="5" id="KW-1133">Transmembrane helix</keyword>
<dbReference type="CDD" id="cd06565">
    <property type="entry name" value="GH20_GcnA-like"/>
    <property type="match status" value="1"/>
</dbReference>